<name>A0A7S3FQX5_9CHLO</name>
<dbReference type="PANTHER" id="PTHR36776">
    <property type="entry name" value="EXPRESSED PROTEIN"/>
    <property type="match status" value="1"/>
</dbReference>
<feature type="region of interest" description="Disordered" evidence="1">
    <location>
        <begin position="12"/>
        <end position="35"/>
    </location>
</feature>
<protein>
    <submittedName>
        <fullName evidence="2">Uncharacterized protein</fullName>
    </submittedName>
</protein>
<evidence type="ECO:0000256" key="1">
    <source>
        <dbReference type="SAM" id="MobiDB-lite"/>
    </source>
</evidence>
<dbReference type="EMBL" id="CP151502">
    <property type="protein sequence ID" value="WZN59447.1"/>
    <property type="molecule type" value="Genomic_DNA"/>
</dbReference>
<dbReference type="PANTHER" id="PTHR36776:SF1">
    <property type="entry name" value="EXPRESSED PROTEIN"/>
    <property type="match status" value="1"/>
</dbReference>
<reference evidence="2" key="1">
    <citation type="submission" date="2021-01" db="EMBL/GenBank/DDBJ databases">
        <authorList>
            <person name="Corre E."/>
            <person name="Pelletier E."/>
            <person name="Niang G."/>
            <person name="Scheremetjew M."/>
            <person name="Finn R."/>
            <person name="Kale V."/>
            <person name="Holt S."/>
            <person name="Cochrane G."/>
            <person name="Meng A."/>
            <person name="Brown T."/>
            <person name="Cohen L."/>
        </authorList>
    </citation>
    <scope>NUCLEOTIDE SEQUENCE</scope>
    <source>
        <strain evidence="2">RCC1871</strain>
    </source>
</reference>
<gene>
    <name evidence="2" type="ORF">CROS1456_LOCUS5658</name>
    <name evidence="3" type="ORF">HKI87_02g09730</name>
</gene>
<organism evidence="2">
    <name type="scientific">Chloropicon roscoffensis</name>
    <dbReference type="NCBI Taxonomy" id="1461544"/>
    <lineage>
        <taxon>Eukaryota</taxon>
        <taxon>Viridiplantae</taxon>
        <taxon>Chlorophyta</taxon>
        <taxon>Chloropicophyceae</taxon>
        <taxon>Chloropicales</taxon>
        <taxon>Chloropicaceae</taxon>
        <taxon>Chloropicon</taxon>
    </lineage>
</organism>
<reference evidence="3 4" key="2">
    <citation type="submission" date="2024-03" db="EMBL/GenBank/DDBJ databases">
        <title>Complete genome sequence of the green alga Chloropicon roscoffensis RCC1871.</title>
        <authorList>
            <person name="Lemieux C."/>
            <person name="Pombert J.-F."/>
            <person name="Otis C."/>
            <person name="Turmel M."/>
        </authorList>
    </citation>
    <scope>NUCLEOTIDE SEQUENCE [LARGE SCALE GENOMIC DNA]</scope>
    <source>
        <strain evidence="3 4">RCC1871</strain>
    </source>
</reference>
<dbReference type="EMBL" id="HBHZ01007313">
    <property type="protein sequence ID" value="CAE0192568.1"/>
    <property type="molecule type" value="Transcribed_RNA"/>
</dbReference>
<dbReference type="AlphaFoldDB" id="A0A7S3FQX5"/>
<evidence type="ECO:0000313" key="4">
    <source>
        <dbReference type="Proteomes" id="UP001472866"/>
    </source>
</evidence>
<dbReference type="Proteomes" id="UP001472866">
    <property type="component" value="Chromosome 02"/>
</dbReference>
<sequence length="205" mass="22324">MATALRFGCGETSRGAGRGCSVAGERPSRPRTRGGRGALALLVPLEGKPVGSQQGVHFSSLRQRFRVRFAGAPRAESGSGSGTPGDVLLPLLSEADLVREAEWLGRTIASWLDEEWCEQDVHDDIGDALCQAYLRERMVKKNNEATSILLQLSDDLKKVDFSEAFVNPYDVSNKALECLMFKSGVDVCCQSDADKKFLEESLKNA</sequence>
<keyword evidence="4" id="KW-1185">Reference proteome</keyword>
<evidence type="ECO:0000313" key="3">
    <source>
        <dbReference type="EMBL" id="WZN59447.1"/>
    </source>
</evidence>
<accession>A0A7S3FQX5</accession>
<evidence type="ECO:0000313" key="2">
    <source>
        <dbReference type="EMBL" id="CAE0192568.1"/>
    </source>
</evidence>
<proteinExistence type="predicted"/>